<dbReference type="RefSeq" id="WP_146040058.1">
    <property type="nucleotide sequence ID" value="NZ_JANJZD010000013.1"/>
</dbReference>
<evidence type="ECO:0000313" key="4">
    <source>
        <dbReference type="Proteomes" id="UP000236311"/>
    </source>
</evidence>
<keyword evidence="4" id="KW-1185">Reference proteome</keyword>
<reference evidence="3 4" key="1">
    <citation type="submission" date="2018-01" db="EMBL/GenBank/DDBJ databases">
        <authorList>
            <person name="Gaut B.S."/>
            <person name="Morton B.R."/>
            <person name="Clegg M.T."/>
            <person name="Duvall M.R."/>
        </authorList>
    </citation>
    <scope>NUCLEOTIDE SEQUENCE [LARGE SCALE GENOMIC DNA]</scope>
    <source>
        <strain evidence="3">GP69</strain>
    </source>
</reference>
<dbReference type="EMBL" id="OFSM01000014">
    <property type="protein sequence ID" value="SOY30124.1"/>
    <property type="molecule type" value="Genomic_DNA"/>
</dbReference>
<accession>A0A2K4ZI35</accession>
<feature type="region of interest" description="Disordered" evidence="1">
    <location>
        <begin position="545"/>
        <end position="566"/>
    </location>
</feature>
<feature type="transmembrane region" description="Helical" evidence="2">
    <location>
        <begin position="308"/>
        <end position="329"/>
    </location>
</feature>
<feature type="transmembrane region" description="Helical" evidence="2">
    <location>
        <begin position="16"/>
        <end position="38"/>
    </location>
</feature>
<organism evidence="3 4">
    <name type="scientific">Acetatifactor muris</name>
    <dbReference type="NCBI Taxonomy" id="879566"/>
    <lineage>
        <taxon>Bacteria</taxon>
        <taxon>Bacillati</taxon>
        <taxon>Bacillota</taxon>
        <taxon>Clostridia</taxon>
        <taxon>Lachnospirales</taxon>
        <taxon>Lachnospiraceae</taxon>
        <taxon>Acetatifactor</taxon>
    </lineage>
</organism>
<dbReference type="OrthoDB" id="1998185at2"/>
<feature type="transmembrane region" description="Helical" evidence="2">
    <location>
        <begin position="490"/>
        <end position="509"/>
    </location>
</feature>
<feature type="transmembrane region" description="Helical" evidence="2">
    <location>
        <begin position="81"/>
        <end position="101"/>
    </location>
</feature>
<keyword evidence="2" id="KW-0812">Transmembrane</keyword>
<feature type="transmembrane region" description="Helical" evidence="2">
    <location>
        <begin position="194"/>
        <end position="215"/>
    </location>
</feature>
<name>A0A2K4ZI35_9FIRM</name>
<evidence type="ECO:0000256" key="2">
    <source>
        <dbReference type="SAM" id="Phobius"/>
    </source>
</evidence>
<feature type="transmembrane region" description="Helical" evidence="2">
    <location>
        <begin position="50"/>
        <end position="69"/>
    </location>
</feature>
<sequence>MIRQTVYTFSLRSVKILLLFLTGMLLVSGLLFTCYSLDMETQLVLFQWDNLLITLPGTALLGAVIYAVIQVSGNTLPAVRRLLRLVVLCWCMIFGIILILFSKSVPTSDSYSVYQIACQLAAGDTSVIHPTQSYLSYYPQQTGLVAFLEPLIRIWNLFPFHMPAYHFIKLIYLLAGCVIIFFQEQTVHLLWKDAKADCLYLVLAGLNFPLLIYMSFIYGEIPSFAAISVGFYLLTRLLTDENSQAPQAPETTLSNRYFAAYHRFLTAAGSLFFFTLSVMLRKNSLIFIIAAVIVMALRGFSHRRPAMILLAALCMACSLAILPCIQKFYEYRSGSTISSGVPAISYFAMGMQESSRADGWYNGFNFDTYQNAGMNTETATAISREAIRKRLAHFQENPGYAVRFYMNKYLSQWVDGTYACRQATMATFGGRKPFFVSLYEGNGSKYLIFYCNLYQNILYLGTFWFCLASFRQGRKPTPACSAEYSYNAELPAYLGLIGMLGGFLFHMLWEANARYIFPYGLAMLPCCARGLSLLSDSLSNKFLRERSPRNNKSRRPDATDKPATAK</sequence>
<feature type="transmembrane region" description="Helical" evidence="2">
    <location>
        <begin position="260"/>
        <end position="279"/>
    </location>
</feature>
<dbReference type="Proteomes" id="UP000236311">
    <property type="component" value="Unassembled WGS sequence"/>
</dbReference>
<feature type="transmembrane region" description="Helical" evidence="2">
    <location>
        <begin position="447"/>
        <end position="470"/>
    </location>
</feature>
<dbReference type="AlphaFoldDB" id="A0A2K4ZI35"/>
<gene>
    <name evidence="3" type="ORF">AMURIS_02847</name>
</gene>
<protein>
    <recommendedName>
        <fullName evidence="5">Glycosyltransferase RgtA/B/C/D-like domain-containing protein</fullName>
    </recommendedName>
</protein>
<evidence type="ECO:0008006" key="5">
    <source>
        <dbReference type="Google" id="ProtNLM"/>
    </source>
</evidence>
<feature type="transmembrane region" description="Helical" evidence="2">
    <location>
        <begin position="164"/>
        <end position="182"/>
    </location>
</feature>
<evidence type="ECO:0000256" key="1">
    <source>
        <dbReference type="SAM" id="MobiDB-lite"/>
    </source>
</evidence>
<keyword evidence="2" id="KW-0472">Membrane</keyword>
<keyword evidence="2" id="KW-1133">Transmembrane helix</keyword>
<feature type="compositionally biased region" description="Basic and acidic residues" evidence="1">
    <location>
        <begin position="545"/>
        <end position="560"/>
    </location>
</feature>
<evidence type="ECO:0000313" key="3">
    <source>
        <dbReference type="EMBL" id="SOY30124.1"/>
    </source>
</evidence>
<proteinExistence type="predicted"/>
<feature type="transmembrane region" description="Helical" evidence="2">
    <location>
        <begin position="285"/>
        <end position="301"/>
    </location>
</feature>